<reference evidence="2 3" key="1">
    <citation type="submission" date="2019-09" db="EMBL/GenBank/DDBJ databases">
        <title>YIM 48816 draft genome.</title>
        <authorList>
            <person name="Jiang L."/>
        </authorList>
    </citation>
    <scope>NUCLEOTIDE SEQUENCE [LARGE SCALE GENOMIC DNA]</scope>
    <source>
        <strain evidence="2 3">YIM 48816</strain>
    </source>
</reference>
<organism evidence="2 3">
    <name type="scientific">Methylobacterium soli</name>
    <dbReference type="NCBI Taxonomy" id="553447"/>
    <lineage>
        <taxon>Bacteria</taxon>
        <taxon>Pseudomonadati</taxon>
        <taxon>Pseudomonadota</taxon>
        <taxon>Alphaproteobacteria</taxon>
        <taxon>Hyphomicrobiales</taxon>
        <taxon>Methylobacteriaceae</taxon>
        <taxon>Methylobacterium</taxon>
    </lineage>
</organism>
<keyword evidence="3" id="KW-1185">Reference proteome</keyword>
<evidence type="ECO:0000256" key="1">
    <source>
        <dbReference type="SAM" id="MobiDB-lite"/>
    </source>
</evidence>
<evidence type="ECO:0000313" key="2">
    <source>
        <dbReference type="EMBL" id="KAB1078390.1"/>
    </source>
</evidence>
<feature type="compositionally biased region" description="Basic and acidic residues" evidence="1">
    <location>
        <begin position="26"/>
        <end position="40"/>
    </location>
</feature>
<comment type="caution">
    <text evidence="2">The sequence shown here is derived from an EMBL/GenBank/DDBJ whole genome shotgun (WGS) entry which is preliminary data.</text>
</comment>
<accession>A0A6L3SWV0</accession>
<dbReference type="EMBL" id="VZZK01000014">
    <property type="protein sequence ID" value="KAB1078390.1"/>
    <property type="molecule type" value="Genomic_DNA"/>
</dbReference>
<feature type="region of interest" description="Disordered" evidence="1">
    <location>
        <begin position="1"/>
        <end position="40"/>
    </location>
</feature>
<protein>
    <recommendedName>
        <fullName evidence="4">Type II toxin-antitoxin system HicB family antitoxin</fullName>
    </recommendedName>
</protein>
<dbReference type="AlphaFoldDB" id="A0A6L3SWV0"/>
<dbReference type="Proteomes" id="UP000474159">
    <property type="component" value="Unassembled WGS sequence"/>
</dbReference>
<proteinExistence type="predicted"/>
<evidence type="ECO:0000313" key="3">
    <source>
        <dbReference type="Proteomes" id="UP000474159"/>
    </source>
</evidence>
<name>A0A6L3SWV0_9HYPH</name>
<dbReference type="RefSeq" id="WP_151001010.1">
    <property type="nucleotide sequence ID" value="NZ_BPQY01000528.1"/>
</dbReference>
<gene>
    <name evidence="2" type="ORF">F6X53_15000</name>
</gene>
<feature type="compositionally biased region" description="Polar residues" evidence="1">
    <location>
        <begin position="1"/>
        <end position="11"/>
    </location>
</feature>
<dbReference type="OrthoDB" id="5297106at2"/>
<evidence type="ECO:0008006" key="4">
    <source>
        <dbReference type="Google" id="ProtNLM"/>
    </source>
</evidence>
<sequence>MTHTISQQSGDWDSWFDGPAVSEDFMSDREQPTSSEEHRDEMVIDGRRALIAFDREIQMYRGEFVGLTGGADFYARDLEQLRHEGSVSLRVYLDACAERGRAPFEGTP</sequence>